<organism evidence="8">
    <name type="scientific">bioreactor metagenome</name>
    <dbReference type="NCBI Taxonomy" id="1076179"/>
    <lineage>
        <taxon>unclassified sequences</taxon>
        <taxon>metagenomes</taxon>
        <taxon>ecological metagenomes</taxon>
    </lineage>
</organism>
<feature type="transmembrane region" description="Helical" evidence="6">
    <location>
        <begin position="83"/>
        <end position="102"/>
    </location>
</feature>
<evidence type="ECO:0000256" key="2">
    <source>
        <dbReference type="ARBA" id="ARBA00022475"/>
    </source>
</evidence>
<protein>
    <recommendedName>
        <fullName evidence="7">PDGLE domain-containing protein</fullName>
    </recommendedName>
</protein>
<dbReference type="GO" id="GO:0005886">
    <property type="term" value="C:plasma membrane"/>
    <property type="evidence" value="ECO:0007669"/>
    <property type="project" value="UniProtKB-SubCell"/>
</dbReference>
<keyword evidence="5 6" id="KW-0472">Membrane</keyword>
<dbReference type="Pfam" id="PF13190">
    <property type="entry name" value="PDGLE"/>
    <property type="match status" value="1"/>
</dbReference>
<evidence type="ECO:0000313" key="8">
    <source>
        <dbReference type="EMBL" id="MPM17631.1"/>
    </source>
</evidence>
<feature type="domain" description="PDGLE" evidence="7">
    <location>
        <begin position="7"/>
        <end position="107"/>
    </location>
</feature>
<evidence type="ECO:0000256" key="1">
    <source>
        <dbReference type="ARBA" id="ARBA00004236"/>
    </source>
</evidence>
<sequence>MTKLQKRILIFLLVLVILTPVGIFLPMAFDAGDAWGEWSAETVESLIGYVPEGLQKYSDTYQAPIADYSMNANDPSVGHQSGYYILSGLIGAALTLGVTWLLSKMIVRK</sequence>
<comment type="subcellular location">
    <subcellularLocation>
        <location evidence="1">Cell membrane</location>
    </subcellularLocation>
</comment>
<name>A0A644XPC3_9ZZZZ</name>
<evidence type="ECO:0000256" key="4">
    <source>
        <dbReference type="ARBA" id="ARBA00022989"/>
    </source>
</evidence>
<gene>
    <name evidence="8" type="ORF">SDC9_64028</name>
</gene>
<keyword evidence="3 6" id="KW-0812">Transmembrane</keyword>
<evidence type="ECO:0000256" key="5">
    <source>
        <dbReference type="ARBA" id="ARBA00023136"/>
    </source>
</evidence>
<dbReference type="InterPro" id="IPR025937">
    <property type="entry name" value="PDGLE_dom"/>
</dbReference>
<proteinExistence type="predicted"/>
<keyword evidence="4 6" id="KW-1133">Transmembrane helix</keyword>
<evidence type="ECO:0000259" key="7">
    <source>
        <dbReference type="Pfam" id="PF13190"/>
    </source>
</evidence>
<reference evidence="8" key="1">
    <citation type="submission" date="2019-08" db="EMBL/GenBank/DDBJ databases">
        <authorList>
            <person name="Kucharzyk K."/>
            <person name="Murdoch R.W."/>
            <person name="Higgins S."/>
            <person name="Loffler F."/>
        </authorList>
    </citation>
    <scope>NUCLEOTIDE SEQUENCE</scope>
</reference>
<feature type="transmembrane region" description="Helical" evidence="6">
    <location>
        <begin position="7"/>
        <end position="29"/>
    </location>
</feature>
<evidence type="ECO:0000256" key="3">
    <source>
        <dbReference type="ARBA" id="ARBA00022692"/>
    </source>
</evidence>
<dbReference type="EMBL" id="VSSQ01002832">
    <property type="protein sequence ID" value="MPM17631.1"/>
    <property type="molecule type" value="Genomic_DNA"/>
</dbReference>
<dbReference type="AlphaFoldDB" id="A0A644XPC3"/>
<keyword evidence="2" id="KW-1003">Cell membrane</keyword>
<accession>A0A644XPC3</accession>
<comment type="caution">
    <text evidence="8">The sequence shown here is derived from an EMBL/GenBank/DDBJ whole genome shotgun (WGS) entry which is preliminary data.</text>
</comment>
<evidence type="ECO:0000256" key="6">
    <source>
        <dbReference type="SAM" id="Phobius"/>
    </source>
</evidence>